<organism evidence="1">
    <name type="scientific">viral metagenome</name>
    <dbReference type="NCBI Taxonomy" id="1070528"/>
    <lineage>
        <taxon>unclassified sequences</taxon>
        <taxon>metagenomes</taxon>
        <taxon>organismal metagenomes</taxon>
    </lineage>
</organism>
<dbReference type="AlphaFoldDB" id="A0A6C0K344"/>
<protein>
    <submittedName>
        <fullName evidence="1">Uncharacterized protein</fullName>
    </submittedName>
</protein>
<evidence type="ECO:0000313" key="1">
    <source>
        <dbReference type="EMBL" id="QHU12462.1"/>
    </source>
</evidence>
<reference evidence="1" key="1">
    <citation type="journal article" date="2020" name="Nature">
        <title>Giant virus diversity and host interactions through global metagenomics.</title>
        <authorList>
            <person name="Schulz F."/>
            <person name="Roux S."/>
            <person name="Paez-Espino D."/>
            <person name="Jungbluth S."/>
            <person name="Walsh D.A."/>
            <person name="Denef V.J."/>
            <person name="McMahon K.D."/>
            <person name="Konstantinidis K.T."/>
            <person name="Eloe-Fadrosh E.A."/>
            <person name="Kyrpides N.C."/>
            <person name="Woyke T."/>
        </authorList>
    </citation>
    <scope>NUCLEOTIDE SEQUENCE</scope>
    <source>
        <strain evidence="1">GVMAG-S-1101171-110</strain>
    </source>
</reference>
<sequence>MSPVSNYEPLLDMKKWNENQFIENSHNCFAYAIDKIDPEYVKDCMKEPNCDVGFPQPGYKAGHNRFGKKEKGCGDMVSRLWGDNPKIRTTTYYEKCPYQTSKIALIVDPKKDYHFLRQDPDGYWSHKPGALSVKRVDASGRPIIRPDRSLFIYKDKKDPLKYTEFCGYFCVPRGKALHMSKDVQKGGFMNEIGDELSSLVSKHSLQRYFQTRRLRK</sequence>
<dbReference type="EMBL" id="MN740800">
    <property type="protein sequence ID" value="QHU12462.1"/>
    <property type="molecule type" value="Genomic_DNA"/>
</dbReference>
<accession>A0A6C0K344</accession>
<proteinExistence type="predicted"/>
<name>A0A6C0K344_9ZZZZ</name>